<proteinExistence type="predicted"/>
<dbReference type="Proteomes" id="UP000027222">
    <property type="component" value="Unassembled WGS sequence"/>
</dbReference>
<sequence length="137" mass="14568">MKGSGGQWVPPVAFVGVNVVAGKQYELIGRVLTPSAAFVGVGMCCDRHTKASDSHQPPKPPVSRTATQNPPSGLHTRPPARSAIGTQCKSVETPAAEPYLFHERRRRTPAASAPFAPEAHPPIPPPFRKLHPTATPV</sequence>
<accession>A0A067T5K9</accession>
<evidence type="ECO:0000313" key="3">
    <source>
        <dbReference type="Proteomes" id="UP000027222"/>
    </source>
</evidence>
<dbReference type="EMBL" id="KL142376">
    <property type="protein sequence ID" value="KDR77642.1"/>
    <property type="molecule type" value="Genomic_DNA"/>
</dbReference>
<gene>
    <name evidence="2" type="ORF">GALMADRAFT_138718</name>
</gene>
<protein>
    <submittedName>
        <fullName evidence="2">Uncharacterized protein</fullName>
    </submittedName>
</protein>
<name>A0A067T5K9_GALM3</name>
<reference evidence="3" key="1">
    <citation type="journal article" date="2014" name="Proc. Natl. Acad. Sci. U.S.A.">
        <title>Extensive sampling of basidiomycete genomes demonstrates inadequacy of the white-rot/brown-rot paradigm for wood decay fungi.</title>
        <authorList>
            <person name="Riley R."/>
            <person name="Salamov A.A."/>
            <person name="Brown D.W."/>
            <person name="Nagy L.G."/>
            <person name="Floudas D."/>
            <person name="Held B.W."/>
            <person name="Levasseur A."/>
            <person name="Lombard V."/>
            <person name="Morin E."/>
            <person name="Otillar R."/>
            <person name="Lindquist E.A."/>
            <person name="Sun H."/>
            <person name="LaButti K.M."/>
            <person name="Schmutz J."/>
            <person name="Jabbour D."/>
            <person name="Luo H."/>
            <person name="Baker S.E."/>
            <person name="Pisabarro A.G."/>
            <person name="Walton J.D."/>
            <person name="Blanchette R.A."/>
            <person name="Henrissat B."/>
            <person name="Martin F."/>
            <person name="Cullen D."/>
            <person name="Hibbett D.S."/>
            <person name="Grigoriev I.V."/>
        </authorList>
    </citation>
    <scope>NUCLEOTIDE SEQUENCE [LARGE SCALE GENOMIC DNA]</scope>
    <source>
        <strain evidence="3">CBS 339.88</strain>
    </source>
</reference>
<dbReference type="HOGENOM" id="CLU_1865243_0_0_1"/>
<keyword evidence="3" id="KW-1185">Reference proteome</keyword>
<dbReference type="AlphaFoldDB" id="A0A067T5K9"/>
<feature type="region of interest" description="Disordered" evidence="1">
    <location>
        <begin position="47"/>
        <end position="137"/>
    </location>
</feature>
<evidence type="ECO:0000313" key="2">
    <source>
        <dbReference type="EMBL" id="KDR77642.1"/>
    </source>
</evidence>
<evidence type="ECO:0000256" key="1">
    <source>
        <dbReference type="SAM" id="MobiDB-lite"/>
    </source>
</evidence>
<organism evidence="2 3">
    <name type="scientific">Galerina marginata (strain CBS 339.88)</name>
    <dbReference type="NCBI Taxonomy" id="685588"/>
    <lineage>
        <taxon>Eukaryota</taxon>
        <taxon>Fungi</taxon>
        <taxon>Dikarya</taxon>
        <taxon>Basidiomycota</taxon>
        <taxon>Agaricomycotina</taxon>
        <taxon>Agaricomycetes</taxon>
        <taxon>Agaricomycetidae</taxon>
        <taxon>Agaricales</taxon>
        <taxon>Agaricineae</taxon>
        <taxon>Strophariaceae</taxon>
        <taxon>Galerina</taxon>
    </lineage>
</organism>